<dbReference type="SUPFAM" id="SSF57716">
    <property type="entry name" value="Glucocorticoid receptor-like (DNA-binding domain)"/>
    <property type="match status" value="1"/>
</dbReference>
<evidence type="ECO:0000256" key="7">
    <source>
        <dbReference type="SAM" id="MobiDB-lite"/>
    </source>
</evidence>
<dbReference type="InterPro" id="IPR020458">
    <property type="entry name" value="Znf_DskA_TraR_CS"/>
</dbReference>
<comment type="function">
    <text evidence="5">Transcription factor that acts by binding directly to the RNA polymerase (RNAP). Required for negative regulation of rRNA expression and positive regulation of several amino acid biosynthesis promoters. Also required for regulation of fis expression.</text>
</comment>
<proteinExistence type="inferred from homology"/>
<keyword evidence="3 5" id="KW-0863">Zinc-finger</keyword>
<evidence type="ECO:0000256" key="2">
    <source>
        <dbReference type="ARBA" id="ARBA00022723"/>
    </source>
</evidence>
<keyword evidence="11" id="KW-1185">Reference proteome</keyword>
<name>A0A502FPM4_9GAMM</name>
<dbReference type="InterPro" id="IPR012784">
    <property type="entry name" value="DksA_RNA_pol-bd"/>
</dbReference>
<evidence type="ECO:0000256" key="4">
    <source>
        <dbReference type="ARBA" id="ARBA00022833"/>
    </source>
</evidence>
<dbReference type="GO" id="GO:0010468">
    <property type="term" value="P:regulation of gene expression"/>
    <property type="evidence" value="ECO:0007669"/>
    <property type="project" value="UniProtKB-UniRule"/>
</dbReference>
<evidence type="ECO:0000256" key="6">
    <source>
        <dbReference type="PROSITE-ProRule" id="PRU00510"/>
    </source>
</evidence>
<evidence type="ECO:0000256" key="1">
    <source>
        <dbReference type="ARBA" id="ARBA00022490"/>
    </source>
</evidence>
<keyword evidence="2 5" id="KW-0479">Metal-binding</keyword>
<gene>
    <name evidence="5 10" type="primary">dksA</name>
    <name evidence="10" type="ORF">EAH88_06085</name>
</gene>
<comment type="caution">
    <text evidence="10">The sequence shown here is derived from an EMBL/GenBank/DDBJ whole genome shotgun (WGS) entry which is preliminary data.</text>
</comment>
<comment type="similarity">
    <text evidence="5">Belongs to the DksA family.</text>
</comment>
<dbReference type="OrthoDB" id="9803742at2"/>
<feature type="domain" description="Zinc finger DksA/TraR C4-type" evidence="8">
    <location>
        <begin position="120"/>
        <end position="155"/>
    </location>
</feature>
<dbReference type="InterPro" id="IPR000962">
    <property type="entry name" value="Znf_DskA_TraR"/>
</dbReference>
<evidence type="ECO:0000259" key="9">
    <source>
        <dbReference type="Pfam" id="PF21157"/>
    </source>
</evidence>
<dbReference type="AlphaFoldDB" id="A0A502FPM4"/>
<organism evidence="10 11">
    <name type="scientific">Rhodanobacter glycinis</name>
    <dbReference type="NCBI Taxonomy" id="582702"/>
    <lineage>
        <taxon>Bacteria</taxon>
        <taxon>Pseudomonadati</taxon>
        <taxon>Pseudomonadota</taxon>
        <taxon>Gammaproteobacteria</taxon>
        <taxon>Lysobacterales</taxon>
        <taxon>Rhodanobacteraceae</taxon>
        <taxon>Rhodanobacter</taxon>
    </lineage>
</organism>
<dbReference type="PANTHER" id="PTHR33823:SF2">
    <property type="entry name" value="RNA POLYMERASE-BINDING TRANSCRIPTION FACTOR DKSA"/>
    <property type="match status" value="1"/>
</dbReference>
<dbReference type="EMBL" id="RCZO01000002">
    <property type="protein sequence ID" value="TPG10774.1"/>
    <property type="molecule type" value="Genomic_DNA"/>
</dbReference>
<feature type="domain" description="DnaK suppressor protein DksA N-terminal" evidence="9">
    <location>
        <begin position="48"/>
        <end position="117"/>
    </location>
</feature>
<dbReference type="Gene3D" id="1.20.120.910">
    <property type="entry name" value="DksA, coiled-coil domain"/>
    <property type="match status" value="1"/>
</dbReference>
<evidence type="ECO:0000256" key="5">
    <source>
        <dbReference type="HAMAP-Rule" id="MF_00926"/>
    </source>
</evidence>
<reference evidence="10 11" key="1">
    <citation type="journal article" date="2019" name="Environ. Microbiol.">
        <title>Species interactions and distinct microbial communities in high Arctic permafrost affected cryosols are associated with the CH4 and CO2 gas fluxes.</title>
        <authorList>
            <person name="Altshuler I."/>
            <person name="Hamel J."/>
            <person name="Turney S."/>
            <person name="Magnuson E."/>
            <person name="Levesque R."/>
            <person name="Greer C."/>
            <person name="Whyte L.G."/>
        </authorList>
    </citation>
    <scope>NUCLEOTIDE SEQUENCE [LARGE SCALE GENOMIC DNA]</scope>
    <source>
        <strain evidence="10 11">S13Y</strain>
    </source>
</reference>
<sequence length="162" mass="19045">MNKLATKKLDNGITREDGRYALPSTSNITLPKGYHPSSNEEYMNPQHLAYFRNKLRDWRDQLVEESRQTMDNLREEVRDVGDEAERATRETENSLELRTRDRYRKLISKIDKALRRIEEGSYGFCEETDEEIGVDRLDARPIATLSLDAQERREHLQKQMGD</sequence>
<dbReference type="InterPro" id="IPR048489">
    <property type="entry name" value="DksA_N"/>
</dbReference>
<dbReference type="STRING" id="582702.SAMN05192579_106142"/>
<dbReference type="PROSITE" id="PS51128">
    <property type="entry name" value="ZF_DKSA_2"/>
    <property type="match status" value="1"/>
</dbReference>
<keyword evidence="1 5" id="KW-0963">Cytoplasm</keyword>
<protein>
    <recommendedName>
        <fullName evidence="5">RNA polymerase-binding transcription factor DksA</fullName>
    </recommendedName>
</protein>
<dbReference type="PANTHER" id="PTHR33823">
    <property type="entry name" value="RNA POLYMERASE-BINDING TRANSCRIPTION FACTOR DKSA-RELATED"/>
    <property type="match status" value="1"/>
</dbReference>
<comment type="caution">
    <text evidence="5">Lacks conserved residue(s) required for the propagation of feature annotation.</text>
</comment>
<evidence type="ECO:0000256" key="3">
    <source>
        <dbReference type="ARBA" id="ARBA00022771"/>
    </source>
</evidence>
<feature type="region of interest" description="Disordered" evidence="7">
    <location>
        <begin position="73"/>
        <end position="95"/>
    </location>
</feature>
<dbReference type="SUPFAM" id="SSF109635">
    <property type="entry name" value="DnaK suppressor protein DksA, alpha-hairpin domain"/>
    <property type="match status" value="1"/>
</dbReference>
<comment type="subcellular location">
    <subcellularLocation>
        <location evidence="5">Cytoplasm</location>
    </subcellularLocation>
</comment>
<accession>A0A502FPM4</accession>
<dbReference type="GO" id="GO:0005737">
    <property type="term" value="C:cytoplasm"/>
    <property type="evidence" value="ECO:0007669"/>
    <property type="project" value="UniProtKB-SubCell"/>
</dbReference>
<evidence type="ECO:0000313" key="10">
    <source>
        <dbReference type="EMBL" id="TPG10774.1"/>
    </source>
</evidence>
<dbReference type="Proteomes" id="UP000319486">
    <property type="component" value="Unassembled WGS sequence"/>
</dbReference>
<evidence type="ECO:0000313" key="11">
    <source>
        <dbReference type="Proteomes" id="UP000319486"/>
    </source>
</evidence>
<keyword evidence="4 5" id="KW-0862">Zinc</keyword>
<dbReference type="InterPro" id="IPR037187">
    <property type="entry name" value="DnaK_N"/>
</dbReference>
<dbReference type="NCBIfam" id="TIGR02420">
    <property type="entry name" value="dksA"/>
    <property type="match status" value="1"/>
</dbReference>
<feature type="zinc finger region" description="dksA C4-type" evidence="6">
    <location>
        <begin position="125"/>
        <end position="149"/>
    </location>
</feature>
<dbReference type="HAMAP" id="MF_00926">
    <property type="entry name" value="DksA"/>
    <property type="match status" value="1"/>
</dbReference>
<dbReference type="Pfam" id="PF01258">
    <property type="entry name" value="zf-dskA_traR"/>
    <property type="match status" value="1"/>
</dbReference>
<comment type="subunit">
    <text evidence="5">Interacts directly with the RNA polymerase.</text>
</comment>
<dbReference type="PROSITE" id="PS01102">
    <property type="entry name" value="ZF_DKSA_1"/>
    <property type="match status" value="1"/>
</dbReference>
<evidence type="ECO:0000259" key="8">
    <source>
        <dbReference type="Pfam" id="PF01258"/>
    </source>
</evidence>
<dbReference type="Pfam" id="PF21157">
    <property type="entry name" value="DksA_N"/>
    <property type="match status" value="1"/>
</dbReference>
<dbReference type="GO" id="GO:0008270">
    <property type="term" value="F:zinc ion binding"/>
    <property type="evidence" value="ECO:0007669"/>
    <property type="project" value="UniProtKB-UniRule"/>
</dbReference>